<dbReference type="PANTHER" id="PTHR33507">
    <property type="entry name" value="INNER MEMBRANE PROTEIN YBBJ"/>
    <property type="match status" value="1"/>
</dbReference>
<protein>
    <recommendedName>
        <fullName evidence="6">NfeD-like C-terminal domain-containing protein</fullName>
    </recommendedName>
</protein>
<comment type="subcellular location">
    <subcellularLocation>
        <location evidence="1">Membrane</location>
        <topology evidence="1">Multi-pass membrane protein</topology>
    </subcellularLocation>
</comment>
<name>A0A117N561_RHILI</name>
<feature type="transmembrane region" description="Helical" evidence="5">
    <location>
        <begin position="12"/>
        <end position="28"/>
    </location>
</feature>
<evidence type="ECO:0000256" key="1">
    <source>
        <dbReference type="ARBA" id="ARBA00004141"/>
    </source>
</evidence>
<dbReference type="AlphaFoldDB" id="A0A117N561"/>
<keyword evidence="2 5" id="KW-0812">Transmembrane</keyword>
<dbReference type="Pfam" id="PF01957">
    <property type="entry name" value="NfeD"/>
    <property type="match status" value="1"/>
</dbReference>
<dbReference type="PANTHER" id="PTHR33507:SF3">
    <property type="entry name" value="INNER MEMBRANE PROTEIN YBBJ"/>
    <property type="match status" value="1"/>
</dbReference>
<evidence type="ECO:0000313" key="7">
    <source>
        <dbReference type="EMBL" id="KUM28878.1"/>
    </source>
</evidence>
<accession>A0A117N561</accession>
<feature type="domain" description="NfeD-like C-terminal" evidence="6">
    <location>
        <begin position="108"/>
        <end position="153"/>
    </location>
</feature>
<dbReference type="EMBL" id="LPWA01000001">
    <property type="protein sequence ID" value="KUM28878.1"/>
    <property type="molecule type" value="Genomic_DNA"/>
</dbReference>
<dbReference type="Gene3D" id="2.40.50.140">
    <property type="entry name" value="Nucleic acid-binding proteins"/>
    <property type="match status" value="1"/>
</dbReference>
<proteinExistence type="predicted"/>
<reference evidence="7 8" key="1">
    <citation type="submission" date="2015-12" db="EMBL/GenBank/DDBJ databases">
        <title>Draft genome sequence of Mesorhizobium sp. UFLA 01-765, a multitolerant efficient symbiont and plant-growth promoting strain isolated from Zn-mining soil using Leucaena leucocephala as a trap plant.</title>
        <authorList>
            <person name="Rangel W.M."/>
            <person name="Thijs S."/>
            <person name="Longatti S.M."/>
            <person name="Moreira F.M."/>
            <person name="Weyens N."/>
            <person name="Vangronsveld J."/>
            <person name="Van Hamme J.D."/>
            <person name="Bottos E.M."/>
            <person name="Rineau F."/>
        </authorList>
    </citation>
    <scope>NUCLEOTIDE SEQUENCE [LARGE SCALE GENOMIC DNA]</scope>
    <source>
        <strain evidence="7 8">UFLA 01-765</strain>
    </source>
</reference>
<feature type="transmembrane region" description="Helical" evidence="5">
    <location>
        <begin position="67"/>
        <end position="86"/>
    </location>
</feature>
<dbReference type="GO" id="GO:0005886">
    <property type="term" value="C:plasma membrane"/>
    <property type="evidence" value="ECO:0007669"/>
    <property type="project" value="TreeGrafter"/>
</dbReference>
<organism evidence="7 8">
    <name type="scientific">Rhizobium loti</name>
    <name type="common">Mesorhizobium loti</name>
    <dbReference type="NCBI Taxonomy" id="381"/>
    <lineage>
        <taxon>Bacteria</taxon>
        <taxon>Pseudomonadati</taxon>
        <taxon>Pseudomonadota</taxon>
        <taxon>Alphaproteobacteria</taxon>
        <taxon>Hyphomicrobiales</taxon>
        <taxon>Phyllobacteriaceae</taxon>
        <taxon>Mesorhizobium</taxon>
    </lineage>
</organism>
<evidence type="ECO:0000256" key="2">
    <source>
        <dbReference type="ARBA" id="ARBA00022692"/>
    </source>
</evidence>
<evidence type="ECO:0000256" key="5">
    <source>
        <dbReference type="SAM" id="Phobius"/>
    </source>
</evidence>
<feature type="transmembrane region" description="Helical" evidence="5">
    <location>
        <begin position="35"/>
        <end position="55"/>
    </location>
</feature>
<dbReference type="Proteomes" id="UP000053176">
    <property type="component" value="Unassembled WGS sequence"/>
</dbReference>
<evidence type="ECO:0000256" key="4">
    <source>
        <dbReference type="ARBA" id="ARBA00023136"/>
    </source>
</evidence>
<dbReference type="InterPro" id="IPR052165">
    <property type="entry name" value="Membrane_assoc_protease"/>
</dbReference>
<dbReference type="OrthoDB" id="9810336at2"/>
<sequence length="165" mass="17885">MIERIVSELGPWNWMVLGFVLLVMEIVAPGVFMLWIGIAALIIGAVSLLIGYAAIWPWQAELNGAIWTWQVQVIAFLVLSVISAFVGKRLTAARAGEVDQPLLNRRGAQMVGRTATLAEPIQNGRGRIRLGDTLWRVSGPDLPAGTQVRVTGAADTDLELTVEAI</sequence>
<keyword evidence="3 5" id="KW-1133">Transmembrane helix</keyword>
<dbReference type="InterPro" id="IPR012340">
    <property type="entry name" value="NA-bd_OB-fold"/>
</dbReference>
<evidence type="ECO:0000259" key="6">
    <source>
        <dbReference type="Pfam" id="PF01957"/>
    </source>
</evidence>
<dbReference type="InterPro" id="IPR002810">
    <property type="entry name" value="NfeD-like_C"/>
</dbReference>
<evidence type="ECO:0000313" key="8">
    <source>
        <dbReference type="Proteomes" id="UP000053176"/>
    </source>
</evidence>
<evidence type="ECO:0000256" key="3">
    <source>
        <dbReference type="ARBA" id="ARBA00022989"/>
    </source>
</evidence>
<keyword evidence="4 5" id="KW-0472">Membrane</keyword>
<gene>
    <name evidence="7" type="ORF">AU467_01000</name>
</gene>
<comment type="caution">
    <text evidence="7">The sequence shown here is derived from an EMBL/GenBank/DDBJ whole genome shotgun (WGS) entry which is preliminary data.</text>
</comment>